<feature type="compositionally biased region" description="Pro residues" evidence="1">
    <location>
        <begin position="235"/>
        <end position="245"/>
    </location>
</feature>
<sequence>MLRTLGRLSLPGTALTRPKPLLLLAYLALEGPATREDLVEVFFGGERGGPASLRSTLGRVRRALPGALVTEAGRVGTGVPCDAALFLGSLDGGDVAGGAAAYAGAFVQGAQVRGWTPELEGWVYGVRERLGERQRRALLSLALDAARRAEFGVAAGFAARAAALREAPDLTPGQARLLRRLLSAGDAALPVELRGLDGPDPAGARRELLELAWQPDGDHHGSGGSGPGTLRGAAPPGPGLPAAAPPVPALPASALPASALGGVGFVGRVAELGVLLRTLDMPDAQLVVIVGPGGIGKTRLAREVTRTFTRPGGAAFLTVEPDWTPTQLPGVLARALGRPEPQEPDPVQALAGLLGGREALLVLDSAELLTGGLAWLGTLLRRCPDVKVLVTSRERVPLDEAWTLHLRGLTLPPDRAGREQVRASEAAQLFVARATRQRLDLPVEGEWRVIARICALVGGSPLGLELAAAWARLWPLERIEQTLTESLDALTDAPDGSGAGRPARHHSVRAVFEQSWSRLGAADRAALARLSVFSGSGSPDAAQVVTGQDWAGLARLVDASLLELTPGGRYRLHPLIQQFAAEQLSRDPQASADAAARRRALTLAFTERAGEALRGLEDEAGWVERTFQEFGNLRQSVTEWLALGEPEPAARSLNALRPFWSRGPALRELLGWYRQVLRVPDALPVPVRGLTFLCAGQIAMNLALHGEAHGFLQAALETDAQRRAPSPLIYLMLGTNLTRQGQLDAARPHYLAAHDAFRAAGTWNGVASSLNSLAYVQRRQGDLGGAAVTLADALDAKRRAGGDEESVLLNLAAVHHDLREFARARALYVQALQGTVRRQFLNQIAPALAGLGRLALDEGRPVLAAQLLAAADAQDDRTDSVRSDEDRRERDGLIGRARAALGGPEDGAFTAAWAQGQAWTPEDALRAVTGA</sequence>
<dbReference type="Gene3D" id="1.25.40.10">
    <property type="entry name" value="Tetratricopeptide repeat domain"/>
    <property type="match status" value="1"/>
</dbReference>
<organism evidence="3 4">
    <name type="scientific">Deinococcus knuensis</name>
    <dbReference type="NCBI Taxonomy" id="1837380"/>
    <lineage>
        <taxon>Bacteria</taxon>
        <taxon>Thermotogati</taxon>
        <taxon>Deinococcota</taxon>
        <taxon>Deinococci</taxon>
        <taxon>Deinococcales</taxon>
        <taxon>Deinococcaceae</taxon>
        <taxon>Deinococcus</taxon>
    </lineage>
</organism>
<reference evidence="4" key="1">
    <citation type="journal article" date="2019" name="Int. J. Syst. Evol. Microbiol.">
        <title>The Global Catalogue of Microorganisms (GCM) 10K type strain sequencing project: providing services to taxonomists for standard genome sequencing and annotation.</title>
        <authorList>
            <consortium name="The Broad Institute Genomics Platform"/>
            <consortium name="The Broad Institute Genome Sequencing Center for Infectious Disease"/>
            <person name="Wu L."/>
            <person name="Ma J."/>
        </authorList>
    </citation>
    <scope>NUCLEOTIDE SEQUENCE [LARGE SCALE GENOMIC DNA]</scope>
    <source>
        <strain evidence="4">JCM 31406</strain>
    </source>
</reference>
<dbReference type="PANTHER" id="PTHR47691">
    <property type="entry name" value="REGULATOR-RELATED"/>
    <property type="match status" value="1"/>
</dbReference>
<dbReference type="InterPro" id="IPR027417">
    <property type="entry name" value="P-loop_NTPase"/>
</dbReference>
<feature type="domain" description="ORC1/DEAH AAA+ ATPase" evidence="2">
    <location>
        <begin position="284"/>
        <end position="385"/>
    </location>
</feature>
<dbReference type="SUPFAM" id="SSF48452">
    <property type="entry name" value="TPR-like"/>
    <property type="match status" value="1"/>
</dbReference>
<protein>
    <recommendedName>
        <fullName evidence="2">ORC1/DEAH AAA+ ATPase domain-containing protein</fullName>
    </recommendedName>
</protein>
<dbReference type="PRINTS" id="PR00364">
    <property type="entry name" value="DISEASERSIST"/>
</dbReference>
<evidence type="ECO:0000259" key="2">
    <source>
        <dbReference type="Pfam" id="PF13401"/>
    </source>
</evidence>
<accession>A0ABQ2SER2</accession>
<evidence type="ECO:0000313" key="4">
    <source>
        <dbReference type="Proteomes" id="UP000620633"/>
    </source>
</evidence>
<gene>
    <name evidence="3" type="ORF">GCM10008961_17120</name>
</gene>
<evidence type="ECO:0000313" key="3">
    <source>
        <dbReference type="EMBL" id="GGS26160.1"/>
    </source>
</evidence>
<dbReference type="Proteomes" id="UP000620633">
    <property type="component" value="Unassembled WGS sequence"/>
</dbReference>
<dbReference type="EMBL" id="BMQO01000005">
    <property type="protein sequence ID" value="GGS26160.1"/>
    <property type="molecule type" value="Genomic_DNA"/>
</dbReference>
<dbReference type="Pfam" id="PF13424">
    <property type="entry name" value="TPR_12"/>
    <property type="match status" value="1"/>
</dbReference>
<dbReference type="PANTHER" id="PTHR47691:SF3">
    <property type="entry name" value="HTH-TYPE TRANSCRIPTIONAL REGULATOR RV0890C-RELATED"/>
    <property type="match status" value="1"/>
</dbReference>
<dbReference type="RefSeq" id="WP_189100836.1">
    <property type="nucleotide sequence ID" value="NZ_BMQO01000005.1"/>
</dbReference>
<keyword evidence="4" id="KW-1185">Reference proteome</keyword>
<dbReference type="SUPFAM" id="SSF52540">
    <property type="entry name" value="P-loop containing nucleoside triphosphate hydrolases"/>
    <property type="match status" value="1"/>
</dbReference>
<dbReference type="Gene3D" id="3.40.50.300">
    <property type="entry name" value="P-loop containing nucleotide triphosphate hydrolases"/>
    <property type="match status" value="1"/>
</dbReference>
<proteinExistence type="predicted"/>
<dbReference type="InterPro" id="IPR011990">
    <property type="entry name" value="TPR-like_helical_dom_sf"/>
</dbReference>
<feature type="region of interest" description="Disordered" evidence="1">
    <location>
        <begin position="214"/>
        <end position="245"/>
    </location>
</feature>
<dbReference type="Pfam" id="PF13401">
    <property type="entry name" value="AAA_22"/>
    <property type="match status" value="1"/>
</dbReference>
<dbReference type="InterPro" id="IPR049945">
    <property type="entry name" value="AAA_22"/>
</dbReference>
<comment type="caution">
    <text evidence="3">The sequence shown here is derived from an EMBL/GenBank/DDBJ whole genome shotgun (WGS) entry which is preliminary data.</text>
</comment>
<name>A0ABQ2SER2_9DEIO</name>
<evidence type="ECO:0000256" key="1">
    <source>
        <dbReference type="SAM" id="MobiDB-lite"/>
    </source>
</evidence>